<proteinExistence type="inferred from homology"/>
<evidence type="ECO:0000256" key="5">
    <source>
        <dbReference type="SAM" id="Phobius"/>
    </source>
</evidence>
<evidence type="ECO:0000256" key="2">
    <source>
        <dbReference type="ARBA" id="ARBA00022723"/>
    </source>
</evidence>
<dbReference type="InterPro" id="IPR004843">
    <property type="entry name" value="Calcineurin-like_PHP"/>
</dbReference>
<feature type="transmembrane region" description="Helical" evidence="5">
    <location>
        <begin position="21"/>
        <end position="39"/>
    </location>
</feature>
<dbReference type="FunFam" id="3.60.21.10:FF:000028">
    <property type="entry name" value="Putative metallophosphoesterase"/>
    <property type="match status" value="1"/>
</dbReference>
<dbReference type="Proteomes" id="UP000076967">
    <property type="component" value="Unassembled WGS sequence"/>
</dbReference>
<keyword evidence="8" id="KW-1185">Reference proteome</keyword>
<dbReference type="PANTHER" id="PTHR31302:SF25">
    <property type="entry name" value="PHOSPHOESTERASE"/>
    <property type="match status" value="1"/>
</dbReference>
<reference evidence="7 8" key="1">
    <citation type="submission" date="2016-03" db="EMBL/GenBank/DDBJ databases">
        <title>Draft genome sequence of Paenibacillus glacialis DSM 22343.</title>
        <authorList>
            <person name="Shin S.-K."/>
            <person name="Yi H."/>
        </authorList>
    </citation>
    <scope>NUCLEOTIDE SEQUENCE [LARGE SCALE GENOMIC DNA]</scope>
    <source>
        <strain evidence="7 8">DSM 22343</strain>
    </source>
</reference>
<keyword evidence="2" id="KW-0479">Metal-binding</keyword>
<dbReference type="PANTHER" id="PTHR31302">
    <property type="entry name" value="TRANSMEMBRANE PROTEIN WITH METALLOPHOSPHOESTERASE DOMAIN-RELATED"/>
    <property type="match status" value="1"/>
</dbReference>
<dbReference type="EMBL" id="LVJH01000003">
    <property type="protein sequence ID" value="OAB45284.1"/>
    <property type="molecule type" value="Genomic_DNA"/>
</dbReference>
<dbReference type="GO" id="GO:0009245">
    <property type="term" value="P:lipid A biosynthetic process"/>
    <property type="evidence" value="ECO:0007669"/>
    <property type="project" value="TreeGrafter"/>
</dbReference>
<comment type="caution">
    <text evidence="7">The sequence shown here is derived from an EMBL/GenBank/DDBJ whole genome shotgun (WGS) entry which is preliminary data.</text>
</comment>
<name>A0A168N1E5_9BACL</name>
<evidence type="ECO:0000313" key="8">
    <source>
        <dbReference type="Proteomes" id="UP000076967"/>
    </source>
</evidence>
<dbReference type="RefSeq" id="WP_068528604.1">
    <property type="nucleotide sequence ID" value="NZ_LVJH01000003.1"/>
</dbReference>
<evidence type="ECO:0000256" key="4">
    <source>
        <dbReference type="ARBA" id="ARBA00061089"/>
    </source>
</evidence>
<keyword evidence="3" id="KW-0378">Hydrolase</keyword>
<comment type="cofactor">
    <cofactor evidence="1">
        <name>a divalent metal cation</name>
        <dbReference type="ChEBI" id="CHEBI:60240"/>
    </cofactor>
</comment>
<dbReference type="Gene3D" id="3.60.21.10">
    <property type="match status" value="1"/>
</dbReference>
<dbReference type="InterPro" id="IPR029052">
    <property type="entry name" value="Metallo-depent_PP-like"/>
</dbReference>
<keyword evidence="5" id="KW-1133">Transmembrane helix</keyword>
<evidence type="ECO:0000256" key="1">
    <source>
        <dbReference type="ARBA" id="ARBA00001968"/>
    </source>
</evidence>
<evidence type="ECO:0000313" key="7">
    <source>
        <dbReference type="EMBL" id="OAB45284.1"/>
    </source>
</evidence>
<dbReference type="SUPFAM" id="SSF56300">
    <property type="entry name" value="Metallo-dependent phosphatases"/>
    <property type="match status" value="1"/>
</dbReference>
<accession>A0A168N1E5</accession>
<dbReference type="GO" id="GO:0046872">
    <property type="term" value="F:metal ion binding"/>
    <property type="evidence" value="ECO:0007669"/>
    <property type="project" value="UniProtKB-KW"/>
</dbReference>
<organism evidence="7 8">
    <name type="scientific">Paenibacillus glacialis</name>
    <dbReference type="NCBI Taxonomy" id="494026"/>
    <lineage>
        <taxon>Bacteria</taxon>
        <taxon>Bacillati</taxon>
        <taxon>Bacillota</taxon>
        <taxon>Bacilli</taxon>
        <taxon>Bacillales</taxon>
        <taxon>Paenibacillaceae</taxon>
        <taxon>Paenibacillus</taxon>
    </lineage>
</organism>
<comment type="similarity">
    <text evidence="4">Belongs to the metallophosphoesterase superfamily.</text>
</comment>
<keyword evidence="5" id="KW-0472">Membrane</keyword>
<keyword evidence="5" id="KW-0812">Transmembrane</keyword>
<dbReference type="GO" id="GO:0008758">
    <property type="term" value="F:UDP-2,3-diacylglucosamine hydrolase activity"/>
    <property type="evidence" value="ECO:0007669"/>
    <property type="project" value="TreeGrafter"/>
</dbReference>
<dbReference type="CDD" id="cd07385">
    <property type="entry name" value="MPP_YkuE_C"/>
    <property type="match status" value="1"/>
</dbReference>
<dbReference type="InterPro" id="IPR051158">
    <property type="entry name" value="Metallophosphoesterase_sf"/>
</dbReference>
<evidence type="ECO:0000259" key="6">
    <source>
        <dbReference type="Pfam" id="PF00149"/>
    </source>
</evidence>
<dbReference type="OrthoDB" id="9780884at2"/>
<gene>
    <name evidence="7" type="ORF">PGLA_03255</name>
</gene>
<protein>
    <submittedName>
        <fullName evidence="7">Metallophosphoesterase</fullName>
    </submittedName>
</protein>
<sequence length="299" mass="33738">MGQSHLECDQERSWELIVRKILIGLCTNILMILGIGFYATEIEPKALSVTRIDIENKYVQKSFDGMTIVQFSDTHLGPDYTVDQLQSLVDRMNLMKPDIVVFTGDLMDHYAQYGSKNRKLAQKVLAKIEAPFGKYAVYGNHDRGGGGSRLYKEYMEEAGFMVLVNEVHSIISATGERMNIAGLDDFLLGKPMIERTLQSLRAQDFNLLLVHQPDVADRFTDYPVDLQLSGHSHGGQVRIPFLQPLITTSLGNKYIEGLYSLEGKIRPLTLYVNRGIGTTRLPVRLFEKPELTVIRLVSQ</sequence>
<dbReference type="STRING" id="494026.PGLA_03255"/>
<dbReference type="Pfam" id="PF00149">
    <property type="entry name" value="Metallophos"/>
    <property type="match status" value="1"/>
</dbReference>
<feature type="domain" description="Calcineurin-like phosphoesterase" evidence="6">
    <location>
        <begin position="66"/>
        <end position="234"/>
    </location>
</feature>
<dbReference type="GO" id="GO:0016020">
    <property type="term" value="C:membrane"/>
    <property type="evidence" value="ECO:0007669"/>
    <property type="project" value="GOC"/>
</dbReference>
<evidence type="ECO:0000256" key="3">
    <source>
        <dbReference type="ARBA" id="ARBA00022801"/>
    </source>
</evidence>
<dbReference type="AlphaFoldDB" id="A0A168N1E5"/>